<dbReference type="GO" id="GO:0005737">
    <property type="term" value="C:cytoplasm"/>
    <property type="evidence" value="ECO:0007669"/>
    <property type="project" value="UniProtKB-SubCell"/>
</dbReference>
<evidence type="ECO:0000256" key="9">
    <source>
        <dbReference type="SAM" id="MobiDB-lite"/>
    </source>
</evidence>
<dbReference type="EMBL" id="LAZR01000180">
    <property type="protein sequence ID" value="KKN83783.1"/>
    <property type="molecule type" value="Genomic_DNA"/>
</dbReference>
<organism evidence="11">
    <name type="scientific">marine sediment metagenome</name>
    <dbReference type="NCBI Taxonomy" id="412755"/>
    <lineage>
        <taxon>unclassified sequences</taxon>
        <taxon>metagenomes</taxon>
        <taxon>ecological metagenomes</taxon>
    </lineage>
</organism>
<dbReference type="InterPro" id="IPR004013">
    <property type="entry name" value="PHP_dom"/>
</dbReference>
<evidence type="ECO:0000256" key="3">
    <source>
        <dbReference type="ARBA" id="ARBA00019114"/>
    </source>
</evidence>
<dbReference type="Pfam" id="PF02811">
    <property type="entry name" value="PHP"/>
    <property type="match status" value="1"/>
</dbReference>
<dbReference type="NCBIfam" id="TIGR00594">
    <property type="entry name" value="polc"/>
    <property type="match status" value="1"/>
</dbReference>
<dbReference type="Pfam" id="PF17657">
    <property type="entry name" value="DNA_pol3_finger"/>
    <property type="match status" value="1"/>
</dbReference>
<reference evidence="11" key="1">
    <citation type="journal article" date="2015" name="Nature">
        <title>Complex archaea that bridge the gap between prokaryotes and eukaryotes.</title>
        <authorList>
            <person name="Spang A."/>
            <person name="Saw J.H."/>
            <person name="Jorgensen S.L."/>
            <person name="Zaremba-Niedzwiedzka K."/>
            <person name="Martijn J."/>
            <person name="Lind A.E."/>
            <person name="van Eijk R."/>
            <person name="Schleper C."/>
            <person name="Guy L."/>
            <person name="Ettema T.J."/>
        </authorList>
    </citation>
    <scope>NUCLEOTIDE SEQUENCE</scope>
</reference>
<dbReference type="Gene3D" id="3.20.20.140">
    <property type="entry name" value="Metal-dependent hydrolases"/>
    <property type="match status" value="1"/>
</dbReference>
<keyword evidence="4" id="KW-0808">Transferase</keyword>
<dbReference type="Gene3D" id="2.40.50.140">
    <property type="entry name" value="Nucleic acid-binding proteins"/>
    <property type="match status" value="1"/>
</dbReference>
<gene>
    <name evidence="11" type="ORF">LCGC14_0296080</name>
</gene>
<evidence type="ECO:0000256" key="7">
    <source>
        <dbReference type="ARBA" id="ARBA00022932"/>
    </source>
</evidence>
<dbReference type="InterPro" id="IPR041931">
    <property type="entry name" value="DNA_pol3_alpha_thumb_dom"/>
</dbReference>
<feature type="domain" description="Polymerase/histidinol phosphatase N-terminal" evidence="10">
    <location>
        <begin position="5"/>
        <end position="72"/>
    </location>
</feature>
<comment type="caution">
    <text evidence="11">The sequence shown here is derived from an EMBL/GenBank/DDBJ whole genome shotgun (WGS) entry which is preliminary data.</text>
</comment>
<keyword evidence="7" id="KW-0239">DNA-directed DNA polymerase</keyword>
<feature type="region of interest" description="Disordered" evidence="9">
    <location>
        <begin position="1144"/>
        <end position="1170"/>
    </location>
</feature>
<dbReference type="GO" id="GO:0003887">
    <property type="term" value="F:DNA-directed DNA polymerase activity"/>
    <property type="evidence" value="ECO:0007669"/>
    <property type="project" value="UniProtKB-KW"/>
</dbReference>
<keyword evidence="5" id="KW-0548">Nucleotidyltransferase</keyword>
<dbReference type="CDD" id="cd04485">
    <property type="entry name" value="DnaE_OBF"/>
    <property type="match status" value="1"/>
</dbReference>
<dbReference type="Gene3D" id="1.10.10.1600">
    <property type="entry name" value="Bacterial DNA polymerase III alpha subunit, thumb domain"/>
    <property type="match status" value="1"/>
</dbReference>
<comment type="subcellular location">
    <subcellularLocation>
        <location evidence="1">Cytoplasm</location>
    </subcellularLocation>
</comment>
<evidence type="ECO:0000256" key="1">
    <source>
        <dbReference type="ARBA" id="ARBA00004496"/>
    </source>
</evidence>
<dbReference type="Pfam" id="PF07733">
    <property type="entry name" value="DNA_pol3_alpha"/>
    <property type="match status" value="1"/>
</dbReference>
<dbReference type="NCBIfam" id="NF005298">
    <property type="entry name" value="PRK06826.1"/>
    <property type="match status" value="1"/>
</dbReference>
<accession>A0A0F9WXR0</accession>
<dbReference type="GO" id="GO:0006260">
    <property type="term" value="P:DNA replication"/>
    <property type="evidence" value="ECO:0007669"/>
    <property type="project" value="UniProtKB-KW"/>
</dbReference>
<name>A0A0F9WXR0_9ZZZZ</name>
<dbReference type="InterPro" id="IPR012340">
    <property type="entry name" value="NA-bd_OB-fold"/>
</dbReference>
<dbReference type="Pfam" id="PF01336">
    <property type="entry name" value="tRNA_anti-codon"/>
    <property type="match status" value="1"/>
</dbReference>
<protein>
    <recommendedName>
        <fullName evidence="3">DNA polymerase III subunit alpha</fullName>
        <ecNumber evidence="2">2.7.7.7</ecNumber>
    </recommendedName>
</protein>
<dbReference type="PANTHER" id="PTHR32294">
    <property type="entry name" value="DNA POLYMERASE III SUBUNIT ALPHA"/>
    <property type="match status" value="1"/>
</dbReference>
<evidence type="ECO:0000256" key="8">
    <source>
        <dbReference type="ARBA" id="ARBA00049244"/>
    </source>
</evidence>
<keyword evidence="6" id="KW-0235">DNA replication</keyword>
<evidence type="ECO:0000256" key="5">
    <source>
        <dbReference type="ARBA" id="ARBA00022695"/>
    </source>
</evidence>
<dbReference type="InterPro" id="IPR003141">
    <property type="entry name" value="Pol/His_phosphatase_N"/>
</dbReference>
<dbReference type="InterPro" id="IPR004365">
    <property type="entry name" value="NA-bd_OB_tRNA"/>
</dbReference>
<dbReference type="InterPro" id="IPR040982">
    <property type="entry name" value="DNA_pol3_finger"/>
</dbReference>
<evidence type="ECO:0000256" key="6">
    <source>
        <dbReference type="ARBA" id="ARBA00022705"/>
    </source>
</evidence>
<dbReference type="SUPFAM" id="SSF89550">
    <property type="entry name" value="PHP domain-like"/>
    <property type="match status" value="1"/>
</dbReference>
<dbReference type="GO" id="GO:0003676">
    <property type="term" value="F:nucleic acid binding"/>
    <property type="evidence" value="ECO:0007669"/>
    <property type="project" value="InterPro"/>
</dbReference>
<dbReference type="InterPro" id="IPR004805">
    <property type="entry name" value="DnaE2/DnaE/PolC"/>
</dbReference>
<dbReference type="InterPro" id="IPR011708">
    <property type="entry name" value="DNA_pol3_alpha_NTPase_dom"/>
</dbReference>
<dbReference type="Gene3D" id="1.10.150.870">
    <property type="match status" value="1"/>
</dbReference>
<dbReference type="CDD" id="cd12113">
    <property type="entry name" value="PHP_PolIIIA_DnaE3"/>
    <property type="match status" value="1"/>
</dbReference>
<comment type="catalytic activity">
    <reaction evidence="8">
        <text>DNA(n) + a 2'-deoxyribonucleoside 5'-triphosphate = DNA(n+1) + diphosphate</text>
        <dbReference type="Rhea" id="RHEA:22508"/>
        <dbReference type="Rhea" id="RHEA-COMP:17339"/>
        <dbReference type="Rhea" id="RHEA-COMP:17340"/>
        <dbReference type="ChEBI" id="CHEBI:33019"/>
        <dbReference type="ChEBI" id="CHEBI:61560"/>
        <dbReference type="ChEBI" id="CHEBI:173112"/>
        <dbReference type="EC" id="2.7.7.7"/>
    </reaction>
</comment>
<evidence type="ECO:0000256" key="2">
    <source>
        <dbReference type="ARBA" id="ARBA00012417"/>
    </source>
</evidence>
<dbReference type="NCBIfam" id="NF004226">
    <property type="entry name" value="PRK05673.1"/>
    <property type="match status" value="1"/>
</dbReference>
<dbReference type="InterPro" id="IPR016195">
    <property type="entry name" value="Pol/histidinol_Pase-like"/>
</dbReference>
<dbReference type="AlphaFoldDB" id="A0A0F9WXR0"/>
<dbReference type="EC" id="2.7.7.7" evidence="2"/>
<dbReference type="InterPro" id="IPR029460">
    <property type="entry name" value="DNAPol_HHH"/>
</dbReference>
<sequence>MDGFTHLHVHSHYSLLDGANRIGDLVAVAGEFGMDALALTDHGNLFGAVDFYTAATEAGIKPILGLEAYISPTTRQDRTMANISAASSHVVLLAMNQTGWRNLMKLSSRAYLEGFYYRPRIDRELLAELNEGLICMTACLGGQVPSALLSGKGDQARTFAGQYLDIFGRERFFIELQDAGLPEQRQVNPLLLALADELGVEVVGTNDVHFLRRDDKRAHEVLTCIATGRTLDDPGRLEYSEELYLKSPAEMRQVFAFCPRAADNTLTIAEMCDVKLDFSAKYLPSFATPDGKTADQYIRELAEKGLRQRFDGGDPPVEYRDRLDRELRVIADKGYSSYFLIVNDFVQFAHANSIPAAPRGSGVATLLGYALGIANVDPIHYGLLFERFTDPQRDEDPDMDIDICQDGRARVLQYVREKYGHVAQVITYGTLKPRAVLRDVGRVMGMPIPDVDVICKKIPEGLNVTLDSALESEPELQRMVETDDRIRQMVDYGRSLEGLARHSGVHAAAVIVADQALENLLPLCRQADSEDVITQWDGPTCEKIGLMKMDFLGLRTLSIIQRAHELVRDRTGEDIDPEKLTLDDPAVFELFCAGQTDGVFQFESEGMKNVLTQMRPNRIEDLIAANAMYRPGPMELIPSYCARKHQREAVPSVHKLVDDVLAETYGVMCYQEQVMQVLSRLGQFPLSRALTLIKAISKKKEETIAAERPNFITGAKANGIVEGEAQELFDLILRFAGYGFNKAHSTRYAIVAYQTAYFKVHHPLEFMAALLTFESGDTDKVVQYMSEAARMKVGIAPPDINTCGKDFAVDGDSVRFGLAAVKGVGAKAVDAILADKATLDRPFRDLFDFCEHVDVRAANRATLEALIKCGAFDALGAHRAAMMAALDQALSLGQSAAADRQSGQLSMFAVTDDDRPAARFPDVEPWSEAQLLTAEKETLGFYVSSHPLVKYGRELASLTTPPTFALARTDEAADRTPVCVGCTIAGVRRVTTRSSNRRMAMLTLEDLTGKCDAVVFPDTYEQLGEQLVEDALVFVIGAVDRSRDRPNILVNKIIPIDQAIQELTQSVLIRLPGGITDEMLEGLKACLSAHPGPAPVHVELQPQTRGDVRATVRLDAQWSVQPSRQLADALIDLLGDQKHLVLLPKRPTSDEANGQRRRRGRAKAAASQTR</sequence>
<dbReference type="PANTHER" id="PTHR32294:SF0">
    <property type="entry name" value="DNA POLYMERASE III SUBUNIT ALPHA"/>
    <property type="match status" value="1"/>
</dbReference>
<dbReference type="SMART" id="SM00481">
    <property type="entry name" value="POLIIIAc"/>
    <property type="match status" value="1"/>
</dbReference>
<dbReference type="Pfam" id="PF14579">
    <property type="entry name" value="HHH_6"/>
    <property type="match status" value="1"/>
</dbReference>
<evidence type="ECO:0000259" key="10">
    <source>
        <dbReference type="SMART" id="SM00481"/>
    </source>
</evidence>
<dbReference type="GO" id="GO:0008408">
    <property type="term" value="F:3'-5' exonuclease activity"/>
    <property type="evidence" value="ECO:0007669"/>
    <property type="project" value="InterPro"/>
</dbReference>
<evidence type="ECO:0000256" key="4">
    <source>
        <dbReference type="ARBA" id="ARBA00022679"/>
    </source>
</evidence>
<evidence type="ECO:0000313" key="11">
    <source>
        <dbReference type="EMBL" id="KKN83783.1"/>
    </source>
</evidence>
<proteinExistence type="predicted"/>